<sequence>MSQPLPRPDSTLVEPQADDPMPFLVSFVAGGNYASPAYYISWIVKEAVGFDIFGWASEKVTGDWEAVKKAAGAAGNLGRFNTAFAQEINTQWQQSAGSTWHGNAAANADQNFDYLASCLKFQVPTLEDMDRELTNISTGMRELGRLVGDLLQDLADWAILAGISLAAEAALVSTGVGSIVAVQQAAMTAYYFAQIVRIAGDLVKLVNKVYKAIYGTIGLLHTMSSRTTPSTLPPLPNSTYDFPGA</sequence>
<keyword evidence="2" id="KW-1185">Reference proteome</keyword>
<dbReference type="EMBL" id="CP006850">
    <property type="protein sequence ID" value="AHH15630.1"/>
    <property type="molecule type" value="Genomic_DNA"/>
</dbReference>
<dbReference type="HOGENOM" id="CLU_100569_0_0_11"/>
<dbReference type="KEGG" id="nno:NONO_c08230"/>
<dbReference type="AlphaFoldDB" id="W5T8H3"/>
<evidence type="ECO:0000313" key="2">
    <source>
        <dbReference type="Proteomes" id="UP000019150"/>
    </source>
</evidence>
<dbReference type="PATRIC" id="fig|1415166.3.peg.831"/>
<dbReference type="STRING" id="1415166.NONO_c08230"/>
<dbReference type="OrthoDB" id="3692598at2"/>
<gene>
    <name evidence="1" type="ORF">NONO_c08230</name>
</gene>
<accession>W5T8H3</accession>
<dbReference type="RefSeq" id="WP_025347155.1">
    <property type="nucleotide sequence ID" value="NZ_CP006850.1"/>
</dbReference>
<dbReference type="eggNOG" id="ENOG5033D73">
    <property type="taxonomic scope" value="Bacteria"/>
</dbReference>
<name>W5T8H3_9NOCA</name>
<reference evidence="1 2" key="1">
    <citation type="journal article" date="2014" name="Appl. Environ. Microbiol.">
        <title>Insights into the Microbial Degradation of Rubber and Gutta-Percha by Analysis of the Complete Genome of Nocardia nova SH22a.</title>
        <authorList>
            <person name="Luo Q."/>
            <person name="Hiessl S."/>
            <person name="Poehlein A."/>
            <person name="Daniel R."/>
            <person name="Steinbuchel A."/>
        </authorList>
    </citation>
    <scope>NUCLEOTIDE SEQUENCE [LARGE SCALE GENOMIC DNA]</scope>
    <source>
        <strain evidence="1">SH22a</strain>
    </source>
</reference>
<organism evidence="1 2">
    <name type="scientific">Nocardia nova SH22a</name>
    <dbReference type="NCBI Taxonomy" id="1415166"/>
    <lineage>
        <taxon>Bacteria</taxon>
        <taxon>Bacillati</taxon>
        <taxon>Actinomycetota</taxon>
        <taxon>Actinomycetes</taxon>
        <taxon>Mycobacteriales</taxon>
        <taxon>Nocardiaceae</taxon>
        <taxon>Nocardia</taxon>
    </lineage>
</organism>
<evidence type="ECO:0008006" key="3">
    <source>
        <dbReference type="Google" id="ProtNLM"/>
    </source>
</evidence>
<protein>
    <recommendedName>
        <fullName evidence="3">ESX-1 secretion-associated protein EspA/EspE-like domain-containing protein</fullName>
    </recommendedName>
</protein>
<dbReference type="Proteomes" id="UP000019150">
    <property type="component" value="Chromosome"/>
</dbReference>
<proteinExistence type="predicted"/>
<evidence type="ECO:0000313" key="1">
    <source>
        <dbReference type="EMBL" id="AHH15630.1"/>
    </source>
</evidence>